<dbReference type="eggNOG" id="COG0026">
    <property type="taxonomic scope" value="Bacteria"/>
</dbReference>
<dbReference type="InterPro" id="IPR011761">
    <property type="entry name" value="ATP-grasp"/>
</dbReference>
<dbReference type="InterPro" id="IPR040686">
    <property type="entry name" value="PurK_C"/>
</dbReference>
<feature type="binding site" evidence="4">
    <location>
        <begin position="151"/>
        <end position="157"/>
    </location>
    <ligand>
        <name>ATP</name>
        <dbReference type="ChEBI" id="CHEBI:30616"/>
    </ligand>
</feature>
<dbReference type="SUPFAM" id="SSF56059">
    <property type="entry name" value="Glutathione synthetase ATP-binding domain-like"/>
    <property type="match status" value="1"/>
</dbReference>
<keyword evidence="2 4" id="KW-0658">Purine biosynthesis</keyword>
<feature type="binding site" evidence="4">
    <location>
        <begin position="181"/>
        <end position="184"/>
    </location>
    <ligand>
        <name>ATP</name>
        <dbReference type="ChEBI" id="CHEBI:30616"/>
    </ligand>
</feature>
<accession>I0INF2</accession>
<dbReference type="SUPFAM" id="SSF51246">
    <property type="entry name" value="Rudiment single hybrid motif"/>
    <property type="match status" value="1"/>
</dbReference>
<evidence type="ECO:0000259" key="6">
    <source>
        <dbReference type="PROSITE" id="PS50975"/>
    </source>
</evidence>
<evidence type="ECO:0000256" key="5">
    <source>
        <dbReference type="RuleBase" id="RU361200"/>
    </source>
</evidence>
<evidence type="ECO:0000256" key="4">
    <source>
        <dbReference type="HAMAP-Rule" id="MF_01928"/>
    </source>
</evidence>
<comment type="function">
    <text evidence="4">Catalyzes the ATP-dependent conversion of 5-aminoimidazole ribonucleotide (AIR) and HCO(3)(-) to N5-carboxyaminoimidazole ribonucleotide (N5-CAIR).</text>
</comment>
<dbReference type="OrthoDB" id="9804625at2"/>
<dbReference type="GO" id="GO:0034028">
    <property type="term" value="F:5-(carboxyamino)imidazole ribonucleotide synthase activity"/>
    <property type="evidence" value="ECO:0007669"/>
    <property type="project" value="UniProtKB-UniRule"/>
</dbReference>
<dbReference type="RefSeq" id="WP_014449291.1">
    <property type="nucleotide sequence ID" value="NC_017094.1"/>
</dbReference>
<dbReference type="Gene3D" id="3.30.1490.20">
    <property type="entry name" value="ATP-grasp fold, A domain"/>
    <property type="match status" value="1"/>
</dbReference>
<comment type="subunit">
    <text evidence="4 5">Homodimer.</text>
</comment>
<dbReference type="PATRIC" id="fig|1162668.3.peg.1285"/>
<dbReference type="GO" id="GO:0004638">
    <property type="term" value="F:phosphoribosylaminoimidazole carboxylase activity"/>
    <property type="evidence" value="ECO:0007669"/>
    <property type="project" value="InterPro"/>
</dbReference>
<feature type="binding site" evidence="4">
    <location>
        <position position="189"/>
    </location>
    <ligand>
        <name>ATP</name>
        <dbReference type="ChEBI" id="CHEBI:30616"/>
    </ligand>
</feature>
<dbReference type="HOGENOM" id="CLU_011534_0_1_0"/>
<reference evidence="7 8" key="1">
    <citation type="journal article" date="2012" name="J. Bacteriol.">
        <title>Complete Genome Sequence of Leptospirillum ferrooxidans Strain C2-3, Isolated from a Fresh Volcanic Ash Deposit on the Island of Miyake, Japan.</title>
        <authorList>
            <person name="Fujimura R."/>
            <person name="Sato Y."/>
            <person name="Nishizawa T."/>
            <person name="Oshima K."/>
            <person name="Kim S.-W."/>
            <person name="Hattori M."/>
            <person name="Kamijo T."/>
            <person name="Ohta H."/>
        </authorList>
    </citation>
    <scope>NUCLEOTIDE SEQUENCE [LARGE SCALE GENOMIC DNA]</scope>
    <source>
        <strain evidence="7 8">C2-3</strain>
    </source>
</reference>
<dbReference type="PROSITE" id="PS50975">
    <property type="entry name" value="ATP_GRASP"/>
    <property type="match status" value="1"/>
</dbReference>
<dbReference type="AlphaFoldDB" id="I0INF2"/>
<comment type="similarity">
    <text evidence="4 5">Belongs to the PurK/PurT family.</text>
</comment>
<dbReference type="SUPFAM" id="SSF52440">
    <property type="entry name" value="PreATP-grasp domain"/>
    <property type="match status" value="1"/>
</dbReference>
<comment type="catalytic activity">
    <reaction evidence="4 5">
        <text>5-amino-1-(5-phospho-beta-D-ribosyl)imidazole + hydrogencarbonate + ATP = 5-carboxyamino-1-(5-phospho-D-ribosyl)imidazole + ADP + phosphate + 2 H(+)</text>
        <dbReference type="Rhea" id="RHEA:19317"/>
        <dbReference type="ChEBI" id="CHEBI:15378"/>
        <dbReference type="ChEBI" id="CHEBI:17544"/>
        <dbReference type="ChEBI" id="CHEBI:30616"/>
        <dbReference type="ChEBI" id="CHEBI:43474"/>
        <dbReference type="ChEBI" id="CHEBI:58730"/>
        <dbReference type="ChEBI" id="CHEBI:137981"/>
        <dbReference type="ChEBI" id="CHEBI:456216"/>
        <dbReference type="EC" id="6.3.4.18"/>
    </reaction>
</comment>
<dbReference type="NCBIfam" id="TIGR01161">
    <property type="entry name" value="purK"/>
    <property type="match status" value="1"/>
</dbReference>
<dbReference type="InterPro" id="IPR003135">
    <property type="entry name" value="ATP-grasp_carboxylate-amine"/>
</dbReference>
<dbReference type="NCBIfam" id="NF004677">
    <property type="entry name" value="PRK06019.1-3"/>
    <property type="match status" value="1"/>
</dbReference>
<dbReference type="InterPro" id="IPR011054">
    <property type="entry name" value="Rudment_hybrid_motif"/>
</dbReference>
<dbReference type="KEGG" id="lfc:LFE_1108"/>
<evidence type="ECO:0000256" key="2">
    <source>
        <dbReference type="ARBA" id="ARBA00022755"/>
    </source>
</evidence>
<dbReference type="GO" id="GO:0006189">
    <property type="term" value="P:'de novo' IMP biosynthetic process"/>
    <property type="evidence" value="ECO:0007669"/>
    <property type="project" value="UniProtKB-UniRule"/>
</dbReference>
<dbReference type="NCBIfam" id="NF004679">
    <property type="entry name" value="PRK06019.1-5"/>
    <property type="match status" value="1"/>
</dbReference>
<feature type="binding site" evidence="4">
    <location>
        <position position="104"/>
    </location>
    <ligand>
        <name>ATP</name>
        <dbReference type="ChEBI" id="CHEBI:30616"/>
    </ligand>
</feature>
<dbReference type="Gene3D" id="3.40.50.20">
    <property type="match status" value="1"/>
</dbReference>
<reference evidence="8" key="2">
    <citation type="submission" date="2012-03" db="EMBL/GenBank/DDBJ databases">
        <title>The complete genome sequence of the pioneer microbe on fresh volcanic deposit, Leptospirillum ferrooxidans strain C2-3.</title>
        <authorList>
            <person name="Fujimura R."/>
            <person name="Sato Y."/>
            <person name="Nishizawa T."/>
            <person name="Nanba K."/>
            <person name="Oshima K."/>
            <person name="Hattori M."/>
            <person name="Kamijo T."/>
            <person name="Ohta H."/>
        </authorList>
    </citation>
    <scope>NUCLEOTIDE SEQUENCE [LARGE SCALE GENOMIC DNA]</scope>
    <source>
        <strain evidence="8">C2-3</strain>
    </source>
</reference>
<comment type="pathway">
    <text evidence="4 5">Purine metabolism; IMP biosynthesis via de novo pathway; 5-amino-1-(5-phospho-D-ribosyl)imidazole-4-carboxylate from 5-amino-1-(5-phospho-D-ribosyl)imidazole (N5-CAIR route): step 1/2.</text>
</comment>
<comment type="function">
    <text evidence="5">Catalyzes the ATP-dependent conversion of 5-aminoimidazole ribonucleotide (AIR) and HCO(3)- to N5-carboxyaminoimidazole ribonucleotide (N5-CAIR).</text>
</comment>
<feature type="binding site" evidence="4">
    <location>
        <position position="212"/>
    </location>
    <ligand>
        <name>ATP</name>
        <dbReference type="ChEBI" id="CHEBI:30616"/>
    </ligand>
</feature>
<dbReference type="STRING" id="1162668.LFE_1108"/>
<dbReference type="PANTHER" id="PTHR11609">
    <property type="entry name" value="PURINE BIOSYNTHESIS PROTEIN 6/7, PUR6/7"/>
    <property type="match status" value="1"/>
</dbReference>
<evidence type="ECO:0000256" key="1">
    <source>
        <dbReference type="ARBA" id="ARBA00022741"/>
    </source>
</evidence>
<evidence type="ECO:0000313" key="8">
    <source>
        <dbReference type="Proteomes" id="UP000007382"/>
    </source>
</evidence>
<dbReference type="Pfam" id="PF22660">
    <property type="entry name" value="RS_preATP-grasp-like"/>
    <property type="match status" value="1"/>
</dbReference>
<dbReference type="Pfam" id="PF02222">
    <property type="entry name" value="ATP-grasp"/>
    <property type="match status" value="1"/>
</dbReference>
<dbReference type="InterPro" id="IPR054350">
    <property type="entry name" value="PurT/PurK_preATP-grasp"/>
</dbReference>
<keyword evidence="3 4" id="KW-0067">ATP-binding</keyword>
<feature type="domain" description="ATP-grasp" evidence="6">
    <location>
        <begin position="108"/>
        <end position="296"/>
    </location>
</feature>
<dbReference type="InterPro" id="IPR016185">
    <property type="entry name" value="PreATP-grasp_dom_sf"/>
</dbReference>
<keyword evidence="8" id="KW-1185">Reference proteome</keyword>
<dbReference type="EMBL" id="AP012342">
    <property type="protein sequence ID" value="BAM06801.1"/>
    <property type="molecule type" value="Genomic_DNA"/>
</dbReference>
<dbReference type="UniPathway" id="UPA00074">
    <property type="reaction ID" value="UER00942"/>
</dbReference>
<sequence>MILPGETLGILGGGQLGRYAAIAARTMGYRVCTWDPDPESPAAMLSDDHIQGDFLSAPLREKFLSRVSAATLEFENIPSELMNLLSQSVRLSPDPVAVMVAQDRILEKEFLNKLAIPTVPYRSFQSESEVELMHDGELDLFPAILKRSRWGYDGKGQVPVKDLTDLKAAYFQLGNVPCLLEKRISLEKEVSLILSGNPKNGYAFFPLIENIHVNGILHTSVAPASVDPNVQAVAREIALLIAERLSYEGVLTVEFFLDSHGRVLVNELAPRPHNSGHFTIDSCGISQFSQQIRVLVGAPPAVPVLTGAAAMVNLLGDLWVKGDPDFSVALSSPKARLHLYGKKEARVGRKMGHITVLDESVDLALEEALRIYRHLQTS</sequence>
<dbReference type="Proteomes" id="UP000007382">
    <property type="component" value="Chromosome"/>
</dbReference>
<dbReference type="GO" id="GO:0046872">
    <property type="term" value="F:metal ion binding"/>
    <property type="evidence" value="ECO:0007669"/>
    <property type="project" value="InterPro"/>
</dbReference>
<dbReference type="Pfam" id="PF17769">
    <property type="entry name" value="PurK_C"/>
    <property type="match status" value="1"/>
</dbReference>
<keyword evidence="1 4" id="KW-0547">Nucleotide-binding</keyword>
<dbReference type="GO" id="GO:0005829">
    <property type="term" value="C:cytosol"/>
    <property type="evidence" value="ECO:0007669"/>
    <property type="project" value="TreeGrafter"/>
</dbReference>
<evidence type="ECO:0000313" key="7">
    <source>
        <dbReference type="EMBL" id="BAM06801.1"/>
    </source>
</evidence>
<dbReference type="InterPro" id="IPR005875">
    <property type="entry name" value="PurK"/>
</dbReference>
<dbReference type="PROSITE" id="PS00065">
    <property type="entry name" value="D_2_HYDROXYACID_DH_1"/>
    <property type="match status" value="1"/>
</dbReference>
<proteinExistence type="inferred from homology"/>
<organism evidence="7 8">
    <name type="scientific">Leptospirillum ferrooxidans (strain C2-3)</name>
    <dbReference type="NCBI Taxonomy" id="1162668"/>
    <lineage>
        <taxon>Bacteria</taxon>
        <taxon>Pseudomonadati</taxon>
        <taxon>Nitrospirota</taxon>
        <taxon>Nitrospiria</taxon>
        <taxon>Nitrospirales</taxon>
        <taxon>Nitrospiraceae</taxon>
        <taxon>Leptospirillum</taxon>
    </lineage>
</organism>
<dbReference type="GO" id="GO:0005524">
    <property type="term" value="F:ATP binding"/>
    <property type="evidence" value="ECO:0007669"/>
    <property type="project" value="UniProtKB-UniRule"/>
</dbReference>
<dbReference type="InterPro" id="IPR013815">
    <property type="entry name" value="ATP_grasp_subdomain_1"/>
</dbReference>
<dbReference type="Gene3D" id="3.30.470.20">
    <property type="entry name" value="ATP-grasp fold, B domain"/>
    <property type="match status" value="1"/>
</dbReference>
<dbReference type="InterPro" id="IPR029752">
    <property type="entry name" value="D-isomer_DH_CS1"/>
</dbReference>
<name>I0INF2_LEPFC</name>
<keyword evidence="4 5" id="KW-0436">Ligase</keyword>
<dbReference type="HAMAP" id="MF_01928">
    <property type="entry name" value="PurK"/>
    <property type="match status" value="1"/>
</dbReference>
<dbReference type="PANTHER" id="PTHR11609:SF5">
    <property type="entry name" value="PHOSPHORIBOSYLAMINOIMIDAZOLE CARBOXYLASE"/>
    <property type="match status" value="1"/>
</dbReference>
<feature type="binding site" evidence="4">
    <location>
        <position position="146"/>
    </location>
    <ligand>
        <name>ATP</name>
        <dbReference type="ChEBI" id="CHEBI:30616"/>
    </ligand>
</feature>
<dbReference type="EC" id="6.3.4.18" evidence="4 5"/>
<gene>
    <name evidence="4 5" type="primary">purK</name>
    <name evidence="7" type="ordered locus">LFE_1108</name>
</gene>
<evidence type="ECO:0000256" key="3">
    <source>
        <dbReference type="ARBA" id="ARBA00022840"/>
    </source>
</evidence>
<feature type="binding site" evidence="4">
    <location>
        <begin position="266"/>
        <end position="267"/>
    </location>
    <ligand>
        <name>ATP</name>
        <dbReference type="ChEBI" id="CHEBI:30616"/>
    </ligand>
</feature>
<protein>
    <recommendedName>
        <fullName evidence="4 5">N5-carboxyaminoimidazole ribonucleotide synthase</fullName>
        <shortName evidence="4 5">N5-CAIR synthase</shortName>
        <ecNumber evidence="4 5">6.3.4.18</ecNumber>
    </recommendedName>
    <alternativeName>
        <fullName evidence="4 5">5-(carboxyamino)imidazole ribonucleotide synthetase</fullName>
    </alternativeName>
</protein>